<comment type="caution">
    <text evidence="1">The sequence shown here is derived from an EMBL/GenBank/DDBJ whole genome shotgun (WGS) entry which is preliminary data.</text>
</comment>
<sequence length="78" mass="8794">MPLARGTRVKIAIWKDPWLPDNGNARVSSLPPEVENFPSADWVLRREDGLFVQACQKMMVGPRNPKLDEVVNLPEALI</sequence>
<dbReference type="Proteomes" id="UP000467840">
    <property type="component" value="Chromosome 8"/>
</dbReference>
<evidence type="ECO:0000313" key="1">
    <source>
        <dbReference type="EMBL" id="KAF2288717.1"/>
    </source>
</evidence>
<protein>
    <submittedName>
        <fullName evidence="1">Uncharacterized protein</fullName>
    </submittedName>
</protein>
<name>A0A6A6KIW8_HEVBR</name>
<proteinExistence type="predicted"/>
<dbReference type="AlphaFoldDB" id="A0A6A6KIW8"/>
<gene>
    <name evidence="1" type="ORF">GH714_011357</name>
</gene>
<evidence type="ECO:0000313" key="2">
    <source>
        <dbReference type="Proteomes" id="UP000467840"/>
    </source>
</evidence>
<keyword evidence="2" id="KW-1185">Reference proteome</keyword>
<reference evidence="1 2" key="1">
    <citation type="journal article" date="2020" name="Mol. Plant">
        <title>The Chromosome-Based Rubber Tree Genome Provides New Insights into Spurge Genome Evolution and Rubber Biosynthesis.</title>
        <authorList>
            <person name="Liu J."/>
            <person name="Shi C."/>
            <person name="Shi C.C."/>
            <person name="Li W."/>
            <person name="Zhang Q.J."/>
            <person name="Zhang Y."/>
            <person name="Li K."/>
            <person name="Lu H.F."/>
            <person name="Shi C."/>
            <person name="Zhu S.T."/>
            <person name="Xiao Z.Y."/>
            <person name="Nan H."/>
            <person name="Yue Y."/>
            <person name="Zhu X.G."/>
            <person name="Wu Y."/>
            <person name="Hong X.N."/>
            <person name="Fan G.Y."/>
            <person name="Tong Y."/>
            <person name="Zhang D."/>
            <person name="Mao C.L."/>
            <person name="Liu Y.L."/>
            <person name="Hao S.J."/>
            <person name="Liu W.Q."/>
            <person name="Lv M.Q."/>
            <person name="Zhang H.B."/>
            <person name="Liu Y."/>
            <person name="Hu-Tang G.R."/>
            <person name="Wang J.P."/>
            <person name="Wang J.H."/>
            <person name="Sun Y.H."/>
            <person name="Ni S.B."/>
            <person name="Chen W.B."/>
            <person name="Zhang X.C."/>
            <person name="Jiao Y.N."/>
            <person name="Eichler E.E."/>
            <person name="Li G.H."/>
            <person name="Liu X."/>
            <person name="Gao L.Z."/>
        </authorList>
    </citation>
    <scope>NUCLEOTIDE SEQUENCE [LARGE SCALE GENOMIC DNA]</scope>
    <source>
        <strain evidence="2">cv. GT1</strain>
        <tissue evidence="1">Leaf</tissue>
    </source>
</reference>
<organism evidence="1 2">
    <name type="scientific">Hevea brasiliensis</name>
    <name type="common">Para rubber tree</name>
    <name type="synonym">Siphonia brasiliensis</name>
    <dbReference type="NCBI Taxonomy" id="3981"/>
    <lineage>
        <taxon>Eukaryota</taxon>
        <taxon>Viridiplantae</taxon>
        <taxon>Streptophyta</taxon>
        <taxon>Embryophyta</taxon>
        <taxon>Tracheophyta</taxon>
        <taxon>Spermatophyta</taxon>
        <taxon>Magnoliopsida</taxon>
        <taxon>eudicotyledons</taxon>
        <taxon>Gunneridae</taxon>
        <taxon>Pentapetalae</taxon>
        <taxon>rosids</taxon>
        <taxon>fabids</taxon>
        <taxon>Malpighiales</taxon>
        <taxon>Euphorbiaceae</taxon>
        <taxon>Crotonoideae</taxon>
        <taxon>Micrandreae</taxon>
        <taxon>Hevea</taxon>
    </lineage>
</organism>
<dbReference type="EMBL" id="JAAGAX010000016">
    <property type="protein sequence ID" value="KAF2288717.1"/>
    <property type="molecule type" value="Genomic_DNA"/>
</dbReference>
<accession>A0A6A6KIW8</accession>